<gene>
    <name evidence="2" type="ORF">BDV98DRAFT_565589</name>
</gene>
<dbReference type="InterPro" id="IPR013218">
    <property type="entry name" value="Dsn1/Mis13"/>
</dbReference>
<evidence type="ECO:0000313" key="3">
    <source>
        <dbReference type="Proteomes" id="UP000305067"/>
    </source>
</evidence>
<feature type="region of interest" description="Disordered" evidence="1">
    <location>
        <begin position="578"/>
        <end position="670"/>
    </location>
</feature>
<evidence type="ECO:0000256" key="1">
    <source>
        <dbReference type="SAM" id="MobiDB-lite"/>
    </source>
</evidence>
<reference evidence="2 3" key="1">
    <citation type="journal article" date="2019" name="Nat. Ecol. Evol.">
        <title>Megaphylogeny resolves global patterns of mushroom evolution.</title>
        <authorList>
            <person name="Varga T."/>
            <person name="Krizsan K."/>
            <person name="Foldi C."/>
            <person name="Dima B."/>
            <person name="Sanchez-Garcia M."/>
            <person name="Sanchez-Ramirez S."/>
            <person name="Szollosi G.J."/>
            <person name="Szarkandi J.G."/>
            <person name="Papp V."/>
            <person name="Albert L."/>
            <person name="Andreopoulos W."/>
            <person name="Angelini C."/>
            <person name="Antonin V."/>
            <person name="Barry K.W."/>
            <person name="Bougher N.L."/>
            <person name="Buchanan P."/>
            <person name="Buyck B."/>
            <person name="Bense V."/>
            <person name="Catcheside P."/>
            <person name="Chovatia M."/>
            <person name="Cooper J."/>
            <person name="Damon W."/>
            <person name="Desjardin D."/>
            <person name="Finy P."/>
            <person name="Geml J."/>
            <person name="Haridas S."/>
            <person name="Hughes K."/>
            <person name="Justo A."/>
            <person name="Karasinski D."/>
            <person name="Kautmanova I."/>
            <person name="Kiss B."/>
            <person name="Kocsube S."/>
            <person name="Kotiranta H."/>
            <person name="LaButti K.M."/>
            <person name="Lechner B.E."/>
            <person name="Liimatainen K."/>
            <person name="Lipzen A."/>
            <person name="Lukacs Z."/>
            <person name="Mihaltcheva S."/>
            <person name="Morgado L.N."/>
            <person name="Niskanen T."/>
            <person name="Noordeloos M.E."/>
            <person name="Ohm R.A."/>
            <person name="Ortiz-Santana B."/>
            <person name="Ovrebo C."/>
            <person name="Racz N."/>
            <person name="Riley R."/>
            <person name="Savchenko A."/>
            <person name="Shiryaev A."/>
            <person name="Soop K."/>
            <person name="Spirin V."/>
            <person name="Szebenyi C."/>
            <person name="Tomsovsky M."/>
            <person name="Tulloss R.E."/>
            <person name="Uehling J."/>
            <person name="Grigoriev I.V."/>
            <person name="Vagvolgyi C."/>
            <person name="Papp T."/>
            <person name="Martin F.M."/>
            <person name="Miettinen O."/>
            <person name="Hibbett D.S."/>
            <person name="Nagy L.G."/>
        </authorList>
    </citation>
    <scope>NUCLEOTIDE SEQUENCE [LARGE SCALE GENOMIC DNA]</scope>
    <source>
        <strain evidence="2 3">CBS 309.79</strain>
    </source>
</reference>
<feature type="region of interest" description="Disordered" evidence="1">
    <location>
        <begin position="383"/>
        <end position="407"/>
    </location>
</feature>
<dbReference type="GO" id="GO:0051301">
    <property type="term" value="P:cell division"/>
    <property type="evidence" value="ECO:0007669"/>
    <property type="project" value="InterPro"/>
</dbReference>
<feature type="region of interest" description="Disordered" evidence="1">
    <location>
        <begin position="1"/>
        <end position="234"/>
    </location>
</feature>
<feature type="region of interest" description="Disordered" evidence="1">
    <location>
        <begin position="265"/>
        <end position="299"/>
    </location>
</feature>
<dbReference type="AlphaFoldDB" id="A0A5C3QNP5"/>
<dbReference type="STRING" id="1884261.A0A5C3QNP5"/>
<dbReference type="GO" id="GO:0000444">
    <property type="term" value="C:MIS12/MIND type complex"/>
    <property type="evidence" value="ECO:0007669"/>
    <property type="project" value="InterPro"/>
</dbReference>
<feature type="compositionally biased region" description="Low complexity" evidence="1">
    <location>
        <begin position="194"/>
        <end position="204"/>
    </location>
</feature>
<feature type="compositionally biased region" description="Polar residues" evidence="1">
    <location>
        <begin position="29"/>
        <end position="43"/>
    </location>
</feature>
<feature type="compositionally biased region" description="Polar residues" evidence="1">
    <location>
        <begin position="57"/>
        <end position="73"/>
    </location>
</feature>
<dbReference type="EMBL" id="ML178821">
    <property type="protein sequence ID" value="TFL03227.1"/>
    <property type="molecule type" value="Genomic_DNA"/>
</dbReference>
<dbReference type="OrthoDB" id="3364649at2759"/>
<feature type="compositionally biased region" description="Basic and acidic residues" evidence="1">
    <location>
        <begin position="114"/>
        <end position="124"/>
    </location>
</feature>
<sequence>MPTKPSSKRKPASEDKNSTAHPSKKPKTASVNNGLPNIRNKPTSELRGGLLILRAPSRTSTAPAQSSDVPATSKQKRSAAESSTSPPSPTRRVRQKTDITKDSPTEEEVASDVRAMDEEADFLRRHSLRPIPEAEPDAPEGSGSRQLSFSSQPRKSIHHLDVSLPIHNAESPQIARNKKMRDTAMSKYVEKEASSSSQDSSRGSVGSGSSGHHRRRISRGSRISGSYESTGIIAQPHSSVQNEYLYRHIDRDLPEAQKRRQLLVWSWPRTSQPPQPPTAPKTSKTRSSTKNTKDPPQMSAEAIVALKSTRDDVLRMLADKSINMSSAAGSSHDSRPLKPNPNNLENAAWKSAHESAVQRMQQEQQSWDGAVSHYNNVCARLVSDPDVESTPGPPHTPSAKAKGKQRALDETQSASIFSHLTRERDIQGLDLAQRILSSTSSAALANSQSSELAWNIDHLYSLIHSGAQVKNTMETELDRRYGILADSLRARYRDDVASHRSDTGSDQDRPADNDDEFIGWMVARYLPRISGSGLGIGGSFGLNAIPPGGLDMPGSSAAHARGPVKLDPQELLRALTRVDSQRSSDKVSEPARRAAREVRRAEESGAVLGVSGNERRLTFTEPGGGGYLNGGSGAGMGGLQTPKKMPGTPRRGSTPGRDRPVTPRARTPGR</sequence>
<feature type="compositionally biased region" description="Gly residues" evidence="1">
    <location>
        <begin position="622"/>
        <end position="638"/>
    </location>
</feature>
<organism evidence="2 3">
    <name type="scientific">Pterulicium gracile</name>
    <dbReference type="NCBI Taxonomy" id="1884261"/>
    <lineage>
        <taxon>Eukaryota</taxon>
        <taxon>Fungi</taxon>
        <taxon>Dikarya</taxon>
        <taxon>Basidiomycota</taxon>
        <taxon>Agaricomycotina</taxon>
        <taxon>Agaricomycetes</taxon>
        <taxon>Agaricomycetidae</taxon>
        <taxon>Agaricales</taxon>
        <taxon>Pleurotineae</taxon>
        <taxon>Pterulaceae</taxon>
        <taxon>Pterulicium</taxon>
    </lineage>
</organism>
<feature type="compositionally biased region" description="Basic residues" evidence="1">
    <location>
        <begin position="1"/>
        <end position="10"/>
    </location>
</feature>
<feature type="compositionally biased region" description="Polar residues" evidence="1">
    <location>
        <begin position="143"/>
        <end position="154"/>
    </location>
</feature>
<dbReference type="PANTHER" id="PTHR14778">
    <property type="entry name" value="KINETOCHORE-ASSOCIATED PROTEIN DSN1 HOMOLOG"/>
    <property type="match status" value="1"/>
</dbReference>
<evidence type="ECO:0000313" key="2">
    <source>
        <dbReference type="EMBL" id="TFL03227.1"/>
    </source>
</evidence>
<feature type="compositionally biased region" description="Basic and acidic residues" evidence="1">
    <location>
        <begin position="180"/>
        <end position="193"/>
    </location>
</feature>
<accession>A0A5C3QNP5</accession>
<proteinExistence type="predicted"/>
<protein>
    <submittedName>
        <fullName evidence="2">Mis12-Mtw1 protein family-domain-containing protein</fullName>
    </submittedName>
</protein>
<dbReference type="PANTHER" id="PTHR14778:SF2">
    <property type="entry name" value="KINETOCHORE-ASSOCIATED PROTEIN DSN1 HOMOLOG"/>
    <property type="match status" value="1"/>
</dbReference>
<feature type="compositionally biased region" description="Basic and acidic residues" evidence="1">
    <location>
        <begin position="95"/>
        <end position="104"/>
    </location>
</feature>
<feature type="compositionally biased region" description="Basic and acidic residues" evidence="1">
    <location>
        <begin position="579"/>
        <end position="603"/>
    </location>
</feature>
<keyword evidence="3" id="KW-1185">Reference proteome</keyword>
<dbReference type="GO" id="GO:0007059">
    <property type="term" value="P:chromosome segregation"/>
    <property type="evidence" value="ECO:0007669"/>
    <property type="project" value="InterPro"/>
</dbReference>
<feature type="region of interest" description="Disordered" evidence="1">
    <location>
        <begin position="325"/>
        <end position="345"/>
    </location>
</feature>
<name>A0A5C3QNP5_9AGAR</name>
<feature type="compositionally biased region" description="Low complexity" evidence="1">
    <location>
        <begin position="280"/>
        <end position="290"/>
    </location>
</feature>
<dbReference type="Proteomes" id="UP000305067">
    <property type="component" value="Unassembled WGS sequence"/>
</dbReference>
<dbReference type="Pfam" id="PF08202">
    <property type="entry name" value="MIS13"/>
    <property type="match status" value="1"/>
</dbReference>